<reference evidence="2" key="1">
    <citation type="submission" date="2023-08" db="EMBL/GenBank/DDBJ databases">
        <title>Black Yeasts Isolated from many extreme environments.</title>
        <authorList>
            <person name="Coleine C."/>
            <person name="Stajich J.E."/>
            <person name="Selbmann L."/>
        </authorList>
    </citation>
    <scope>NUCLEOTIDE SEQUENCE</scope>
    <source>
        <strain evidence="2">CCFEE 5810</strain>
    </source>
</reference>
<dbReference type="EMBL" id="JAVRQU010000010">
    <property type="protein sequence ID" value="KAK5698225.1"/>
    <property type="molecule type" value="Genomic_DNA"/>
</dbReference>
<organism evidence="2 3">
    <name type="scientific">Elasticomyces elasticus</name>
    <dbReference type="NCBI Taxonomy" id="574655"/>
    <lineage>
        <taxon>Eukaryota</taxon>
        <taxon>Fungi</taxon>
        <taxon>Dikarya</taxon>
        <taxon>Ascomycota</taxon>
        <taxon>Pezizomycotina</taxon>
        <taxon>Dothideomycetes</taxon>
        <taxon>Dothideomycetidae</taxon>
        <taxon>Mycosphaerellales</taxon>
        <taxon>Teratosphaeriaceae</taxon>
        <taxon>Elasticomyces</taxon>
    </lineage>
</organism>
<evidence type="ECO:0000313" key="2">
    <source>
        <dbReference type="EMBL" id="KAK5698225.1"/>
    </source>
</evidence>
<evidence type="ECO:0000256" key="1">
    <source>
        <dbReference type="SAM" id="MobiDB-lite"/>
    </source>
</evidence>
<name>A0AAN8A2H0_9PEZI</name>
<dbReference type="PANTHER" id="PTHR42085">
    <property type="entry name" value="F-BOX DOMAIN-CONTAINING PROTEIN"/>
    <property type="match status" value="1"/>
</dbReference>
<feature type="region of interest" description="Disordered" evidence="1">
    <location>
        <begin position="248"/>
        <end position="267"/>
    </location>
</feature>
<gene>
    <name evidence="2" type="ORF">LTR97_007186</name>
</gene>
<dbReference type="Proteomes" id="UP001310594">
    <property type="component" value="Unassembled WGS sequence"/>
</dbReference>
<comment type="caution">
    <text evidence="2">The sequence shown here is derived from an EMBL/GenBank/DDBJ whole genome shotgun (WGS) entry which is preliminary data.</text>
</comment>
<protein>
    <submittedName>
        <fullName evidence="2">Uncharacterized protein</fullName>
    </submittedName>
</protein>
<proteinExistence type="predicted"/>
<sequence length="290" mass="31872">MDASHLARLPAELRNQIYDLTTNGLVNQTHSYIVFEHYSQSNTTALVPNRKVDSGIALSRTCKQLREECGARLYSNSIVYVTVSQGPEEEAKINYVRIMRKIVSRIGLDNVFLCRDMELRIATKAVLSSISSSEQAIAPAIKQLYPWSTRSRIPLRIRLGYQLPLLELLDLGHSCDTVLEELALDSDSQQENIAVALWLPRVCEGVRASETRKLAIAKKSTAGIKWMVGSEKGCKALSKAESKAVVGRQTGGDGAVNGSAPRSISNSGEAAQPTRLALWLATCKWVLGSW</sequence>
<dbReference type="AlphaFoldDB" id="A0AAN8A2H0"/>
<evidence type="ECO:0000313" key="3">
    <source>
        <dbReference type="Proteomes" id="UP001310594"/>
    </source>
</evidence>
<dbReference type="PANTHER" id="PTHR42085:SF1">
    <property type="entry name" value="F-BOX DOMAIN-CONTAINING PROTEIN"/>
    <property type="match status" value="1"/>
</dbReference>
<accession>A0AAN8A2H0</accession>
<dbReference type="InterPro" id="IPR038883">
    <property type="entry name" value="AN11006-like"/>
</dbReference>